<evidence type="ECO:0000313" key="3">
    <source>
        <dbReference type="EMBL" id="GGK68463.1"/>
    </source>
</evidence>
<dbReference type="Proteomes" id="UP000645217">
    <property type="component" value="Unassembled WGS sequence"/>
</dbReference>
<feature type="region of interest" description="Disordered" evidence="1">
    <location>
        <begin position="67"/>
        <end position="87"/>
    </location>
</feature>
<evidence type="ECO:0000256" key="2">
    <source>
        <dbReference type="SAM" id="SignalP"/>
    </source>
</evidence>
<evidence type="ECO:0000256" key="1">
    <source>
        <dbReference type="SAM" id="MobiDB-lite"/>
    </source>
</evidence>
<feature type="chain" id="PRO_5038954267" description="Secreted protein" evidence="2">
    <location>
        <begin position="22"/>
        <end position="173"/>
    </location>
</feature>
<dbReference type="EMBL" id="BMNT01000004">
    <property type="protein sequence ID" value="GGK68463.1"/>
    <property type="molecule type" value="Genomic_DNA"/>
</dbReference>
<dbReference type="RefSeq" id="WP_189161672.1">
    <property type="nucleotide sequence ID" value="NZ_BMNT01000004.1"/>
</dbReference>
<proteinExistence type="predicted"/>
<comment type="caution">
    <text evidence="3">The sequence shown here is derived from an EMBL/GenBank/DDBJ whole genome shotgun (WGS) entry which is preliminary data.</text>
</comment>
<feature type="compositionally biased region" description="Low complexity" evidence="1">
    <location>
        <begin position="28"/>
        <end position="49"/>
    </location>
</feature>
<evidence type="ECO:0000313" key="4">
    <source>
        <dbReference type="Proteomes" id="UP000645217"/>
    </source>
</evidence>
<dbReference type="AlphaFoldDB" id="A0A917QTV6"/>
<evidence type="ECO:0008006" key="5">
    <source>
        <dbReference type="Google" id="ProtNLM"/>
    </source>
</evidence>
<reference evidence="3" key="1">
    <citation type="journal article" date="2014" name="Int. J. Syst. Evol. Microbiol.">
        <title>Complete genome sequence of Corynebacterium casei LMG S-19264T (=DSM 44701T), isolated from a smear-ripened cheese.</title>
        <authorList>
            <consortium name="US DOE Joint Genome Institute (JGI-PGF)"/>
            <person name="Walter F."/>
            <person name="Albersmeier A."/>
            <person name="Kalinowski J."/>
            <person name="Ruckert C."/>
        </authorList>
    </citation>
    <scope>NUCLEOTIDE SEQUENCE</scope>
    <source>
        <strain evidence="3">JCM 13064</strain>
    </source>
</reference>
<keyword evidence="2" id="KW-0732">Signal</keyword>
<organism evidence="3 4">
    <name type="scientific">Sphaerisporangium melleum</name>
    <dbReference type="NCBI Taxonomy" id="321316"/>
    <lineage>
        <taxon>Bacteria</taxon>
        <taxon>Bacillati</taxon>
        <taxon>Actinomycetota</taxon>
        <taxon>Actinomycetes</taxon>
        <taxon>Streptosporangiales</taxon>
        <taxon>Streptosporangiaceae</taxon>
        <taxon>Sphaerisporangium</taxon>
    </lineage>
</organism>
<gene>
    <name evidence="3" type="ORF">GCM10007964_09230</name>
</gene>
<sequence>MKVRLLGAVGPLVLTTALTLAGCGAPAPGAGVARASGGEPPAASPSASMSRRDAQLRFAQCMREHGVDMKDPAPDGPIRIESRKGDQRKVGEAQEACRHFMEAAVGDRMGKIDQRELDGLLKFARCMREHGIPMADPSADGRIEISVPPDTPEAKVKAAQEACKEFAPGNGPK</sequence>
<feature type="signal peptide" evidence="2">
    <location>
        <begin position="1"/>
        <end position="21"/>
    </location>
</feature>
<accession>A0A917QTV6</accession>
<dbReference type="PROSITE" id="PS51257">
    <property type="entry name" value="PROKAR_LIPOPROTEIN"/>
    <property type="match status" value="1"/>
</dbReference>
<keyword evidence="4" id="KW-1185">Reference proteome</keyword>
<protein>
    <recommendedName>
        <fullName evidence="5">Secreted protein</fullName>
    </recommendedName>
</protein>
<feature type="region of interest" description="Disordered" evidence="1">
    <location>
        <begin position="28"/>
        <end position="51"/>
    </location>
</feature>
<name>A0A917QTV6_9ACTN</name>
<reference evidence="3" key="2">
    <citation type="submission" date="2020-09" db="EMBL/GenBank/DDBJ databases">
        <authorList>
            <person name="Sun Q."/>
            <person name="Ohkuma M."/>
        </authorList>
    </citation>
    <scope>NUCLEOTIDE SEQUENCE</scope>
    <source>
        <strain evidence="3">JCM 13064</strain>
    </source>
</reference>